<dbReference type="Gene3D" id="3.40.50.720">
    <property type="entry name" value="NAD(P)-binding Rossmann-like Domain"/>
    <property type="match status" value="1"/>
</dbReference>
<organism evidence="2 3">
    <name type="scientific">Mucilaginibacter gossypii</name>
    <dbReference type="NCBI Taxonomy" id="551996"/>
    <lineage>
        <taxon>Bacteria</taxon>
        <taxon>Pseudomonadati</taxon>
        <taxon>Bacteroidota</taxon>
        <taxon>Sphingobacteriia</taxon>
        <taxon>Sphingobacteriales</taxon>
        <taxon>Sphingobacteriaceae</taxon>
        <taxon>Mucilaginibacter</taxon>
    </lineage>
</organism>
<dbReference type="EMBL" id="FNCG01000001">
    <property type="protein sequence ID" value="SDF87775.1"/>
    <property type="molecule type" value="Genomic_DNA"/>
</dbReference>
<dbReference type="PANTHER" id="PTHR43162:SF1">
    <property type="entry name" value="PRESTALK A DIFFERENTIATION PROTEIN A"/>
    <property type="match status" value="1"/>
</dbReference>
<accession>A0A1G7PNF6</accession>
<dbReference type="InterPro" id="IPR036291">
    <property type="entry name" value="NAD(P)-bd_dom_sf"/>
</dbReference>
<feature type="domain" description="NmrA-like" evidence="1">
    <location>
        <begin position="6"/>
        <end position="235"/>
    </location>
</feature>
<dbReference type="AlphaFoldDB" id="A0A1G7PNF6"/>
<dbReference type="InterPro" id="IPR051604">
    <property type="entry name" value="Ergot_Alk_Oxidoreductase"/>
</dbReference>
<dbReference type="RefSeq" id="WP_091162806.1">
    <property type="nucleotide sequence ID" value="NZ_FNCG01000001.1"/>
</dbReference>
<evidence type="ECO:0000313" key="3">
    <source>
        <dbReference type="Proteomes" id="UP000199705"/>
    </source>
</evidence>
<keyword evidence="3" id="KW-1185">Reference proteome</keyword>
<protein>
    <submittedName>
        <fullName evidence="2">Uncharacterized conserved protein YbjT, contains NAD(P)-binding and DUF2867 domains</fullName>
    </submittedName>
</protein>
<name>A0A1G7PNF6_9SPHI</name>
<dbReference type="InterPro" id="IPR008030">
    <property type="entry name" value="NmrA-like"/>
</dbReference>
<dbReference type="PANTHER" id="PTHR43162">
    <property type="match status" value="1"/>
</dbReference>
<dbReference type="SUPFAM" id="SSF51735">
    <property type="entry name" value="NAD(P)-binding Rossmann-fold domains"/>
    <property type="match status" value="1"/>
</dbReference>
<dbReference type="Proteomes" id="UP000199705">
    <property type="component" value="Unassembled WGS sequence"/>
</dbReference>
<dbReference type="Gene3D" id="3.90.25.10">
    <property type="entry name" value="UDP-galactose 4-epimerase, domain 1"/>
    <property type="match status" value="1"/>
</dbReference>
<evidence type="ECO:0000313" key="2">
    <source>
        <dbReference type="EMBL" id="SDF87775.1"/>
    </source>
</evidence>
<gene>
    <name evidence="2" type="ORF">SAMN05192573_101620</name>
</gene>
<dbReference type="Pfam" id="PF05368">
    <property type="entry name" value="NmrA"/>
    <property type="match status" value="1"/>
</dbReference>
<sequence>MEKQIKVLITGATGKSGGAAIDELLKMGYPVRALVHQPDERSARLAAKGVEVVAGDLLNLDDITAAMQGIDTAYLCYPVLVPGVLQATAYFAIAAKENGLKGIVNMSQISARREAKSNAAQDHWAGEQLLNATGIPSVHLRPTFFDDWFLYIRDLIRENNEIALPFGNGRWAPVDSADLGRVVAKVATNITPYAGQILRLYGPQEYSLAEMAAVISGELGRTIRYQPVTIAQFFECNAKRPASEHFIQHVTHVAEDCVNGVFAGTNDLIETITGQQPETLSHFFRKNKAVFS</sequence>
<dbReference type="STRING" id="551996.SAMN05192573_101620"/>
<proteinExistence type="predicted"/>
<reference evidence="3" key="1">
    <citation type="submission" date="2016-10" db="EMBL/GenBank/DDBJ databases">
        <authorList>
            <person name="Varghese N."/>
            <person name="Submissions S."/>
        </authorList>
    </citation>
    <scope>NUCLEOTIDE SEQUENCE [LARGE SCALE GENOMIC DNA]</scope>
    <source>
        <strain evidence="3">Gh-67</strain>
    </source>
</reference>
<evidence type="ECO:0000259" key="1">
    <source>
        <dbReference type="Pfam" id="PF05368"/>
    </source>
</evidence>